<dbReference type="AlphaFoldDB" id="I3TWJ1"/>
<geneLocation type="plasmid" evidence="1 2">
    <name>pTM3</name>
</geneLocation>
<protein>
    <submittedName>
        <fullName evidence="1">Uncharacterized protein</fullName>
    </submittedName>
</protein>
<dbReference type="KEGG" id="tmo:TMO_c0519"/>
<keyword evidence="2" id="KW-1185">Reference proteome</keyword>
<reference evidence="1 2" key="1">
    <citation type="journal article" date="2012" name="J. Am. Chem. Soc.">
        <title>Bacterial biosynthesis and maturation of the didemnin anti-cancer agents.</title>
        <authorList>
            <person name="Xu Y."/>
            <person name="Kersten R.D."/>
            <person name="Nam S.J."/>
            <person name="Lu L."/>
            <person name="Al-Suwailem A.M."/>
            <person name="Zheng H."/>
            <person name="Fenical W."/>
            <person name="Dorrestein P.C."/>
            <person name="Moore B.S."/>
            <person name="Qian P.Y."/>
        </authorList>
    </citation>
    <scope>NUCLEOTIDE SEQUENCE [LARGE SCALE GENOMIC DNA]</scope>
    <source>
        <strain evidence="1 2">KA081020-065</strain>
    </source>
</reference>
<evidence type="ECO:0000313" key="1">
    <source>
        <dbReference type="EMBL" id="AFK57129.1"/>
    </source>
</evidence>
<dbReference type="HOGENOM" id="CLU_3190166_0_0_5"/>
<organism evidence="1 2">
    <name type="scientific">Tistrella mobilis (strain KA081020-065)</name>
    <dbReference type="NCBI Taxonomy" id="1110502"/>
    <lineage>
        <taxon>Bacteria</taxon>
        <taxon>Pseudomonadati</taxon>
        <taxon>Pseudomonadota</taxon>
        <taxon>Alphaproteobacteria</taxon>
        <taxon>Geminicoccales</taxon>
        <taxon>Geminicoccaceae</taxon>
        <taxon>Tistrella</taxon>
    </lineage>
</organism>
<gene>
    <name evidence="1" type="ordered locus">TMO_c0519</name>
</gene>
<name>I3TWJ1_TISMK</name>
<accession>I3TWJ1</accession>
<dbReference type="Proteomes" id="UP000005258">
    <property type="component" value="Plasmid pTM3"/>
</dbReference>
<keyword evidence="1" id="KW-0614">Plasmid</keyword>
<proteinExistence type="predicted"/>
<sequence>MFYPDRAESPPMIFLQRDCLAARAPRRAADDHAIHSCGGMSITMVS</sequence>
<evidence type="ECO:0000313" key="2">
    <source>
        <dbReference type="Proteomes" id="UP000005258"/>
    </source>
</evidence>
<dbReference type="EMBL" id="CP003239">
    <property type="protein sequence ID" value="AFK57129.1"/>
    <property type="molecule type" value="Genomic_DNA"/>
</dbReference>